<dbReference type="RefSeq" id="WP_096014909.1">
    <property type="nucleotide sequence ID" value="NZ_CP015578.1"/>
</dbReference>
<reference evidence="3" key="1">
    <citation type="journal article" date="2017" name="Genome Biol. Evol.">
        <title>Comparative Genomic Analysis Identifies a Campylobacter Clade Deficient in Selenium Metabolism.</title>
        <authorList>
            <person name="Miller W.G."/>
            <person name="Yee E."/>
            <person name="Lopes B.S."/>
            <person name="Chapman M.H."/>
            <person name="Huynh S."/>
            <person name="Bono J.L."/>
            <person name="Parker C.T."/>
            <person name="Strachan N.J.C."/>
            <person name="Forbes K.J."/>
        </authorList>
    </citation>
    <scope>NUCLEOTIDE SEQUENCE [LARGE SCALE GENOMIC DNA]</scope>
    <source>
        <strain evidence="3">NCTC 13004</strain>
    </source>
</reference>
<protein>
    <recommendedName>
        <fullName evidence="1">Carrier domain-containing protein</fullName>
    </recommendedName>
</protein>
<evidence type="ECO:0000313" key="3">
    <source>
        <dbReference type="Proteomes" id="UP000202031"/>
    </source>
</evidence>
<sequence length="91" mass="10244">MKIEIQNLIIQTIKTIKKDAIIDENSYIFGSSNALFDSVGLIELVVELEEAIYEKFGQNISLSDAKAMSQKTSPFININSLTKYIQKSLNE</sequence>
<accession>A0A1X9SLE9</accession>
<dbReference type="GeneID" id="46920777"/>
<dbReference type="Proteomes" id="UP000202031">
    <property type="component" value="Chromosome"/>
</dbReference>
<proteinExistence type="predicted"/>
<dbReference type="EMBL" id="CP015578">
    <property type="protein sequence ID" value="ARQ97071.1"/>
    <property type="molecule type" value="Genomic_DNA"/>
</dbReference>
<dbReference type="AlphaFoldDB" id="A0A1X9SLE9"/>
<feature type="domain" description="Carrier" evidence="1">
    <location>
        <begin position="1"/>
        <end position="89"/>
    </location>
</feature>
<dbReference type="InterPro" id="IPR036736">
    <property type="entry name" value="ACP-like_sf"/>
</dbReference>
<evidence type="ECO:0000313" key="2">
    <source>
        <dbReference type="EMBL" id="ARQ97071.1"/>
    </source>
</evidence>
<dbReference type="InterPro" id="IPR009081">
    <property type="entry name" value="PP-bd_ACP"/>
</dbReference>
<dbReference type="KEGG" id="clx:CLAN_0306"/>
<dbReference type="Gene3D" id="1.10.1200.10">
    <property type="entry name" value="ACP-like"/>
    <property type="match status" value="1"/>
</dbReference>
<name>A0A1X9SLE9_9BACT</name>
<gene>
    <name evidence="2" type="ORF">CLAN_0306</name>
</gene>
<reference evidence="3" key="2">
    <citation type="journal article" date="2017" name="Genome Biol. Evol.">
        <title>Comparative genomic analysis identifies a Campylobacter clade deficient in selenium metabolism.</title>
        <authorList>
            <person name="Miller W.G."/>
            <person name="Yee E."/>
            <person name="Lopes B.S."/>
            <person name="Chapman M.H."/>
            <person name="Huynh S."/>
            <person name="Bono J.L."/>
            <person name="Parker C.T."/>
            <person name="Strachan N.J.C."/>
            <person name="Forbes K.J."/>
        </authorList>
    </citation>
    <scope>NUCLEOTIDE SEQUENCE [LARGE SCALE GENOMIC DNA]</scope>
    <source>
        <strain evidence="3">NCTC 13004</strain>
    </source>
</reference>
<evidence type="ECO:0000259" key="1">
    <source>
        <dbReference type="PROSITE" id="PS50075"/>
    </source>
</evidence>
<dbReference type="PROSITE" id="PS50075">
    <property type="entry name" value="CARRIER"/>
    <property type="match status" value="1"/>
</dbReference>
<organism evidence="2 3">
    <name type="scientific">Campylobacter lanienae NCTC 13004</name>
    <dbReference type="NCBI Taxonomy" id="1031753"/>
    <lineage>
        <taxon>Bacteria</taxon>
        <taxon>Pseudomonadati</taxon>
        <taxon>Campylobacterota</taxon>
        <taxon>Epsilonproteobacteria</taxon>
        <taxon>Campylobacterales</taxon>
        <taxon>Campylobacteraceae</taxon>
        <taxon>Campylobacter</taxon>
    </lineage>
</organism>